<feature type="transmembrane region" description="Helical" evidence="1">
    <location>
        <begin position="29"/>
        <end position="46"/>
    </location>
</feature>
<dbReference type="AlphaFoldDB" id="A0ABD5ZR36"/>
<dbReference type="RefSeq" id="WP_276233861.1">
    <property type="nucleotide sequence ID" value="NZ_CP119802.1"/>
</dbReference>
<dbReference type="InterPro" id="IPR055997">
    <property type="entry name" value="DUF7575"/>
</dbReference>
<evidence type="ECO:0000313" key="4">
    <source>
        <dbReference type="Proteomes" id="UP001596398"/>
    </source>
</evidence>
<accession>A0ABD5ZR36</accession>
<feature type="domain" description="DUF7575" evidence="2">
    <location>
        <begin position="101"/>
        <end position="127"/>
    </location>
</feature>
<keyword evidence="1" id="KW-0812">Transmembrane</keyword>
<keyword evidence="1" id="KW-1133">Transmembrane helix</keyword>
<evidence type="ECO:0000256" key="1">
    <source>
        <dbReference type="SAM" id="Phobius"/>
    </source>
</evidence>
<keyword evidence="4" id="KW-1185">Reference proteome</keyword>
<dbReference type="Pfam" id="PF24460">
    <property type="entry name" value="DUF7575"/>
    <property type="match status" value="1"/>
</dbReference>
<evidence type="ECO:0000259" key="2">
    <source>
        <dbReference type="Pfam" id="PF24460"/>
    </source>
</evidence>
<organism evidence="3 4">
    <name type="scientific">Halosegnis marinus</name>
    <dbReference type="NCBI Taxonomy" id="3034023"/>
    <lineage>
        <taxon>Archaea</taxon>
        <taxon>Methanobacteriati</taxon>
        <taxon>Methanobacteriota</taxon>
        <taxon>Stenosarchaea group</taxon>
        <taxon>Halobacteria</taxon>
        <taxon>Halobacteriales</taxon>
        <taxon>Natronomonadaceae</taxon>
        <taxon>Halosegnis</taxon>
    </lineage>
</organism>
<reference evidence="3 4" key="1">
    <citation type="journal article" date="2019" name="Int. J. Syst. Evol. Microbiol.">
        <title>The Global Catalogue of Microorganisms (GCM) 10K type strain sequencing project: providing services to taxonomists for standard genome sequencing and annotation.</title>
        <authorList>
            <consortium name="The Broad Institute Genomics Platform"/>
            <consortium name="The Broad Institute Genome Sequencing Center for Infectious Disease"/>
            <person name="Wu L."/>
            <person name="Ma J."/>
        </authorList>
    </citation>
    <scope>NUCLEOTIDE SEQUENCE [LARGE SCALE GENOMIC DNA]</scope>
    <source>
        <strain evidence="3 4">DT85</strain>
    </source>
</reference>
<evidence type="ECO:0000313" key="3">
    <source>
        <dbReference type="EMBL" id="MFC7235722.1"/>
    </source>
</evidence>
<comment type="caution">
    <text evidence="3">The sequence shown here is derived from an EMBL/GenBank/DDBJ whole genome shotgun (WGS) entry which is preliminary data.</text>
</comment>
<dbReference type="EMBL" id="JBHTAP010000001">
    <property type="protein sequence ID" value="MFC7235722.1"/>
    <property type="molecule type" value="Genomic_DNA"/>
</dbReference>
<gene>
    <name evidence="3" type="ORF">ACFQJ4_10385</name>
</gene>
<proteinExistence type="predicted"/>
<protein>
    <submittedName>
        <fullName evidence="3">Zinc ribbon domain-containing protein</fullName>
    </submittedName>
</protein>
<dbReference type="Proteomes" id="UP001596398">
    <property type="component" value="Unassembled WGS sequence"/>
</dbReference>
<sequence length="130" mass="14020">MDRRAWLAAGFSFLQPGLGHLYLRAYRRAVTWFLVWAAVTAALVDLPTPEPTLSGLVAAATQLFAALGGLDLIPSLVISAVTAFAMVDAFRLAEARMRTDDDTPRCPSCGKELDGDLDFCPWCTADLSGE</sequence>
<dbReference type="GeneID" id="79267419"/>
<keyword evidence="1" id="KW-0472">Membrane</keyword>
<name>A0ABD5ZR36_9EURY</name>